<accession>A0A0X3BJ22</accession>
<dbReference type="InterPro" id="IPR045275">
    <property type="entry name" value="MscS_archaea/bacteria_type"/>
</dbReference>
<evidence type="ECO:0000259" key="10">
    <source>
        <dbReference type="Pfam" id="PF21088"/>
    </source>
</evidence>
<evidence type="ECO:0000256" key="2">
    <source>
        <dbReference type="ARBA" id="ARBA00008017"/>
    </source>
</evidence>
<evidence type="ECO:0000256" key="5">
    <source>
        <dbReference type="ARBA" id="ARBA00022989"/>
    </source>
</evidence>
<evidence type="ECO:0000256" key="6">
    <source>
        <dbReference type="ARBA" id="ARBA00023136"/>
    </source>
</evidence>
<dbReference type="AlphaFoldDB" id="A0A0X3BJ22"/>
<reference evidence="11 12" key="1">
    <citation type="submission" date="2016-01" db="EMBL/GenBank/DDBJ databases">
        <authorList>
            <person name="Manzoor S."/>
        </authorList>
    </citation>
    <scope>NUCLEOTIDE SEQUENCE [LARGE SCALE GENOMIC DNA]</scope>
    <source>
        <strain evidence="11">Methanoculleus sp MAB1</strain>
    </source>
</reference>
<keyword evidence="5 7" id="KW-1133">Transmembrane helix</keyword>
<dbReference type="InterPro" id="IPR049278">
    <property type="entry name" value="MS_channel_C"/>
</dbReference>
<feature type="transmembrane region" description="Helical" evidence="7">
    <location>
        <begin position="67"/>
        <end position="86"/>
    </location>
</feature>
<dbReference type="Gene3D" id="3.30.70.100">
    <property type="match status" value="1"/>
</dbReference>
<dbReference type="SUPFAM" id="SSF50182">
    <property type="entry name" value="Sm-like ribonucleoproteins"/>
    <property type="match status" value="1"/>
</dbReference>
<evidence type="ECO:0000313" key="12">
    <source>
        <dbReference type="Proteomes" id="UP000069850"/>
    </source>
</evidence>
<dbReference type="InterPro" id="IPR049142">
    <property type="entry name" value="MS_channel_1st"/>
</dbReference>
<evidence type="ECO:0000259" key="8">
    <source>
        <dbReference type="Pfam" id="PF00924"/>
    </source>
</evidence>
<protein>
    <submittedName>
        <fullName evidence="11">Uncharacterized MscS family protein AF_1546</fullName>
    </submittedName>
</protein>
<dbReference type="EMBL" id="LT158599">
    <property type="protein sequence ID" value="CVK32013.1"/>
    <property type="molecule type" value="Genomic_DNA"/>
</dbReference>
<comment type="subcellular location">
    <subcellularLocation>
        <location evidence="1">Cell membrane</location>
        <topology evidence="1">Multi-pass membrane protein</topology>
    </subcellularLocation>
</comment>
<feature type="domain" description="Mechanosensitive ion channel MscS C-terminal" evidence="9">
    <location>
        <begin position="182"/>
        <end position="263"/>
    </location>
</feature>
<gene>
    <name evidence="11" type="ORF">MMAB1_0799</name>
</gene>
<dbReference type="InterPro" id="IPR006685">
    <property type="entry name" value="MscS_channel_2nd"/>
</dbReference>
<evidence type="ECO:0000313" key="11">
    <source>
        <dbReference type="EMBL" id="CVK32013.1"/>
    </source>
</evidence>
<dbReference type="InterPro" id="IPR011066">
    <property type="entry name" value="MscS_channel_C_sf"/>
</dbReference>
<feature type="transmembrane region" description="Helical" evidence="7">
    <location>
        <begin position="92"/>
        <end position="121"/>
    </location>
</feature>
<dbReference type="KEGG" id="mema:MMAB1_0799"/>
<proteinExistence type="inferred from homology"/>
<dbReference type="PANTHER" id="PTHR30221:SF20">
    <property type="entry name" value="SMALL-CONDUCTANCE MECHANOSENSITIVE CHANNEL"/>
    <property type="match status" value="1"/>
</dbReference>
<keyword evidence="6 7" id="KW-0472">Membrane</keyword>
<dbReference type="InterPro" id="IPR010920">
    <property type="entry name" value="LSM_dom_sf"/>
</dbReference>
<dbReference type="InterPro" id="IPR011014">
    <property type="entry name" value="MscS_channel_TM-2"/>
</dbReference>
<dbReference type="OrthoDB" id="31543at2157"/>
<evidence type="ECO:0000259" key="9">
    <source>
        <dbReference type="Pfam" id="PF21082"/>
    </source>
</evidence>
<dbReference type="GeneID" id="27136804"/>
<dbReference type="Pfam" id="PF00924">
    <property type="entry name" value="MS_channel_2nd"/>
    <property type="match status" value="1"/>
</dbReference>
<dbReference type="Pfam" id="PF21082">
    <property type="entry name" value="MS_channel_3rd"/>
    <property type="match status" value="1"/>
</dbReference>
<dbReference type="Gene3D" id="2.30.30.60">
    <property type="match status" value="1"/>
</dbReference>
<dbReference type="GO" id="GO:0005886">
    <property type="term" value="C:plasma membrane"/>
    <property type="evidence" value="ECO:0007669"/>
    <property type="project" value="UniProtKB-SubCell"/>
</dbReference>
<evidence type="ECO:0000256" key="4">
    <source>
        <dbReference type="ARBA" id="ARBA00022692"/>
    </source>
</evidence>
<name>A0A0X3BJ22_9EURY</name>
<dbReference type="SUPFAM" id="SSF82861">
    <property type="entry name" value="Mechanosensitive channel protein MscS (YggB), transmembrane region"/>
    <property type="match status" value="1"/>
</dbReference>
<dbReference type="RefSeq" id="WP_083531397.1">
    <property type="nucleotide sequence ID" value="NZ_LT158599.1"/>
</dbReference>
<dbReference type="SUPFAM" id="SSF82689">
    <property type="entry name" value="Mechanosensitive channel protein MscS (YggB), C-terminal domain"/>
    <property type="match status" value="1"/>
</dbReference>
<feature type="domain" description="Mechanosensitive ion channel transmembrane helices 2/3" evidence="10">
    <location>
        <begin position="66"/>
        <end position="107"/>
    </location>
</feature>
<comment type="similarity">
    <text evidence="2">Belongs to the MscS (TC 1.A.23) family.</text>
</comment>
<sequence length="289" mass="32047">MGVVVTFNVTGILETPTGIGTITVSDVLWFVVIIAVGVAIAKIVSINVRRALAERLPKNERELIAKVIYYIIVIWAVIVALPYLNINLSGLLVAGGIAGLVIGFASQSVVSNLVSGLFLMFEHPIKIGDSINVAGVSGSVEDIRILSTIMKTYDGIYTRIPNEKVFTSNITNYVHNAARRFEYSISIRYEDDANEAIRLTKEVIEAHPFALKNPAPSVFVDNLGDDCLNLTARIWAPTQNWWDVRTELLWDIVKKLEENGIEMPYPQRTVWFADDLRVTGGKGEEESRI</sequence>
<feature type="domain" description="Mechanosensitive ion channel MscS" evidence="8">
    <location>
        <begin position="109"/>
        <end position="174"/>
    </location>
</feature>
<dbReference type="Pfam" id="PF21088">
    <property type="entry name" value="MS_channel_1st"/>
    <property type="match status" value="1"/>
</dbReference>
<keyword evidence="3" id="KW-1003">Cell membrane</keyword>
<organism evidence="11 12">
    <name type="scientific">Methanoculleus bourgensis</name>
    <dbReference type="NCBI Taxonomy" id="83986"/>
    <lineage>
        <taxon>Archaea</taxon>
        <taxon>Methanobacteriati</taxon>
        <taxon>Methanobacteriota</taxon>
        <taxon>Stenosarchaea group</taxon>
        <taxon>Methanomicrobia</taxon>
        <taxon>Methanomicrobiales</taxon>
        <taxon>Methanomicrobiaceae</taxon>
        <taxon>Methanoculleus</taxon>
    </lineage>
</organism>
<evidence type="ECO:0000256" key="1">
    <source>
        <dbReference type="ARBA" id="ARBA00004651"/>
    </source>
</evidence>
<dbReference type="Gene3D" id="1.10.287.1260">
    <property type="match status" value="1"/>
</dbReference>
<evidence type="ECO:0000256" key="3">
    <source>
        <dbReference type="ARBA" id="ARBA00022475"/>
    </source>
</evidence>
<dbReference type="Proteomes" id="UP000069850">
    <property type="component" value="Chromosome 1"/>
</dbReference>
<evidence type="ECO:0000256" key="7">
    <source>
        <dbReference type="SAM" id="Phobius"/>
    </source>
</evidence>
<dbReference type="InterPro" id="IPR023408">
    <property type="entry name" value="MscS_beta-dom_sf"/>
</dbReference>
<keyword evidence="4 7" id="KW-0812">Transmembrane</keyword>
<dbReference type="PANTHER" id="PTHR30221">
    <property type="entry name" value="SMALL-CONDUCTANCE MECHANOSENSITIVE CHANNEL"/>
    <property type="match status" value="1"/>
</dbReference>
<dbReference type="GO" id="GO:0008381">
    <property type="term" value="F:mechanosensitive monoatomic ion channel activity"/>
    <property type="evidence" value="ECO:0007669"/>
    <property type="project" value="InterPro"/>
</dbReference>
<feature type="transmembrane region" description="Helical" evidence="7">
    <location>
        <begin position="27"/>
        <end position="46"/>
    </location>
</feature>